<evidence type="ECO:0000256" key="2">
    <source>
        <dbReference type="ARBA" id="ARBA00022741"/>
    </source>
</evidence>
<evidence type="ECO:0000313" key="6">
    <source>
        <dbReference type="Proteomes" id="UP000318711"/>
    </source>
</evidence>
<dbReference type="InterPro" id="IPR015854">
    <property type="entry name" value="ABC_transpr_LolD-like"/>
</dbReference>
<dbReference type="GO" id="GO:0005524">
    <property type="term" value="F:ATP binding"/>
    <property type="evidence" value="ECO:0007669"/>
    <property type="project" value="UniProtKB-KW"/>
</dbReference>
<dbReference type="FunFam" id="3.40.50.300:FF:000032">
    <property type="entry name" value="Export ABC transporter ATP-binding protein"/>
    <property type="match status" value="1"/>
</dbReference>
<dbReference type="Pfam" id="PF00005">
    <property type="entry name" value="ABC_tran"/>
    <property type="match status" value="1"/>
</dbReference>
<dbReference type="PROSITE" id="PS00211">
    <property type="entry name" value="ABC_TRANSPORTER_1"/>
    <property type="match status" value="1"/>
</dbReference>
<accession>A0A554LVV0</accession>
<dbReference type="GO" id="GO:0005886">
    <property type="term" value="C:plasma membrane"/>
    <property type="evidence" value="ECO:0007669"/>
    <property type="project" value="TreeGrafter"/>
</dbReference>
<dbReference type="Gene3D" id="3.40.50.300">
    <property type="entry name" value="P-loop containing nucleotide triphosphate hydrolases"/>
    <property type="match status" value="1"/>
</dbReference>
<dbReference type="GO" id="GO:0098796">
    <property type="term" value="C:membrane protein complex"/>
    <property type="evidence" value="ECO:0007669"/>
    <property type="project" value="UniProtKB-ARBA"/>
</dbReference>
<feature type="domain" description="ABC transporter" evidence="4">
    <location>
        <begin position="14"/>
        <end position="254"/>
    </location>
</feature>
<sequence length="268" mass="29614">MAEETIIPGKTVVIEAKNLKKSFPLGAGQELEILHDLNFQIHSGEFIIIFGPSGCGKSTLLNILAGLEPLTNGSLLVRGEDFAKFTIDKLARYRRSKIGIVFQQYNLLKTMSVIQNVGLSLIAAGWPTDRRLARARHLLSLFGLEKLADKRPPDLSGGEQQRVSLARALAINPWILFCDEPTGNLDSKSASLVIKLLVLLNRKSKRTIIMVTHNQDYLPCANRIFMMKDGVIEKVVVVPAKKQMKPGELEELGGFNEKILGAEAEGER</sequence>
<dbReference type="InterPro" id="IPR003439">
    <property type="entry name" value="ABC_transporter-like_ATP-bd"/>
</dbReference>
<dbReference type="InterPro" id="IPR017911">
    <property type="entry name" value="MacB-like_ATP-bd"/>
</dbReference>
<dbReference type="AlphaFoldDB" id="A0A554LVV0"/>
<dbReference type="PANTHER" id="PTHR24220">
    <property type="entry name" value="IMPORT ATP-BINDING PROTEIN"/>
    <property type="match status" value="1"/>
</dbReference>
<comment type="caution">
    <text evidence="5">The sequence shown here is derived from an EMBL/GenBank/DDBJ whole genome shotgun (WGS) entry which is preliminary data.</text>
</comment>
<dbReference type="EMBL" id="VMGL01000023">
    <property type="protein sequence ID" value="TSC96992.1"/>
    <property type="molecule type" value="Genomic_DNA"/>
</dbReference>
<organism evidence="5 6">
    <name type="scientific">Candidatus Berkelbacteria bacterium Licking1014_2</name>
    <dbReference type="NCBI Taxonomy" id="2017146"/>
    <lineage>
        <taxon>Bacteria</taxon>
        <taxon>Candidatus Berkelbacteria</taxon>
    </lineage>
</organism>
<dbReference type="InterPro" id="IPR027417">
    <property type="entry name" value="P-loop_NTPase"/>
</dbReference>
<dbReference type="InterPro" id="IPR017871">
    <property type="entry name" value="ABC_transporter-like_CS"/>
</dbReference>
<proteinExistence type="predicted"/>
<protein>
    <submittedName>
        <fullName evidence="5">ABC-type antimicrobial peptide transport system, ATPase component</fullName>
    </submittedName>
</protein>
<dbReference type="CDD" id="cd03255">
    <property type="entry name" value="ABC_MJ0796_LolCDE_FtsE"/>
    <property type="match status" value="1"/>
</dbReference>
<dbReference type="GO" id="GO:0022857">
    <property type="term" value="F:transmembrane transporter activity"/>
    <property type="evidence" value="ECO:0007669"/>
    <property type="project" value="TreeGrafter"/>
</dbReference>
<evidence type="ECO:0000256" key="3">
    <source>
        <dbReference type="ARBA" id="ARBA00022840"/>
    </source>
</evidence>
<keyword evidence="1" id="KW-0813">Transport</keyword>
<keyword evidence="2" id="KW-0547">Nucleotide-binding</keyword>
<reference evidence="5 6" key="1">
    <citation type="submission" date="2017-07" db="EMBL/GenBank/DDBJ databases">
        <title>Mechanisms for carbon and nitrogen cycling indicate functional differentiation within the Candidate Phyla Radiation.</title>
        <authorList>
            <person name="Danczak R.E."/>
            <person name="Johnston M.D."/>
            <person name="Kenah C."/>
            <person name="Slattery M."/>
            <person name="Wrighton K.C."/>
            <person name="Wilkins M.J."/>
        </authorList>
    </citation>
    <scope>NUCLEOTIDE SEQUENCE [LARGE SCALE GENOMIC DNA]</scope>
    <source>
        <strain evidence="5">Licking1014_2</strain>
    </source>
</reference>
<dbReference type="SMART" id="SM00382">
    <property type="entry name" value="AAA"/>
    <property type="match status" value="1"/>
</dbReference>
<evidence type="ECO:0000313" key="5">
    <source>
        <dbReference type="EMBL" id="TSC96992.1"/>
    </source>
</evidence>
<gene>
    <name evidence="5" type="ORF">CEN88_233</name>
</gene>
<dbReference type="Proteomes" id="UP000318711">
    <property type="component" value="Unassembled WGS sequence"/>
</dbReference>
<evidence type="ECO:0000256" key="1">
    <source>
        <dbReference type="ARBA" id="ARBA00022448"/>
    </source>
</evidence>
<dbReference type="InterPro" id="IPR003593">
    <property type="entry name" value="AAA+_ATPase"/>
</dbReference>
<name>A0A554LVV0_9BACT</name>
<dbReference type="GO" id="GO:0016887">
    <property type="term" value="F:ATP hydrolysis activity"/>
    <property type="evidence" value="ECO:0007669"/>
    <property type="project" value="InterPro"/>
</dbReference>
<keyword evidence="3" id="KW-0067">ATP-binding</keyword>
<dbReference type="SUPFAM" id="SSF52540">
    <property type="entry name" value="P-loop containing nucleoside triphosphate hydrolases"/>
    <property type="match status" value="1"/>
</dbReference>
<evidence type="ECO:0000259" key="4">
    <source>
        <dbReference type="PROSITE" id="PS50893"/>
    </source>
</evidence>
<dbReference type="PANTHER" id="PTHR24220:SF86">
    <property type="entry name" value="ABC TRANSPORTER ABCH.1"/>
    <property type="match status" value="1"/>
</dbReference>
<dbReference type="PROSITE" id="PS50893">
    <property type="entry name" value="ABC_TRANSPORTER_2"/>
    <property type="match status" value="1"/>
</dbReference>